<reference evidence="1" key="2">
    <citation type="journal article" date="2015" name="Fish Shellfish Immunol.">
        <title>Early steps in the European eel (Anguilla anguilla)-Vibrio vulnificus interaction in the gills: Role of the RtxA13 toxin.</title>
        <authorList>
            <person name="Callol A."/>
            <person name="Pajuelo D."/>
            <person name="Ebbesson L."/>
            <person name="Teles M."/>
            <person name="MacKenzie S."/>
            <person name="Amaro C."/>
        </authorList>
    </citation>
    <scope>NUCLEOTIDE SEQUENCE</scope>
</reference>
<dbReference type="EMBL" id="GBXM01000785">
    <property type="protein sequence ID" value="JAI07793.1"/>
    <property type="molecule type" value="Transcribed_RNA"/>
</dbReference>
<dbReference type="AlphaFoldDB" id="A0A0E9XYJ3"/>
<name>A0A0E9XYJ3_ANGAN</name>
<sequence>MVLQLVLSFSRSLSNIE</sequence>
<accession>A0A0E9XYJ3</accession>
<organism evidence="1">
    <name type="scientific">Anguilla anguilla</name>
    <name type="common">European freshwater eel</name>
    <name type="synonym">Muraena anguilla</name>
    <dbReference type="NCBI Taxonomy" id="7936"/>
    <lineage>
        <taxon>Eukaryota</taxon>
        <taxon>Metazoa</taxon>
        <taxon>Chordata</taxon>
        <taxon>Craniata</taxon>
        <taxon>Vertebrata</taxon>
        <taxon>Euteleostomi</taxon>
        <taxon>Actinopterygii</taxon>
        <taxon>Neopterygii</taxon>
        <taxon>Teleostei</taxon>
        <taxon>Anguilliformes</taxon>
        <taxon>Anguillidae</taxon>
        <taxon>Anguilla</taxon>
    </lineage>
</organism>
<evidence type="ECO:0000313" key="1">
    <source>
        <dbReference type="EMBL" id="JAI07793.1"/>
    </source>
</evidence>
<reference evidence="1" key="1">
    <citation type="submission" date="2014-11" db="EMBL/GenBank/DDBJ databases">
        <authorList>
            <person name="Amaro Gonzalez C."/>
        </authorList>
    </citation>
    <scope>NUCLEOTIDE SEQUENCE</scope>
</reference>
<proteinExistence type="predicted"/>
<protein>
    <submittedName>
        <fullName evidence="1">Uncharacterized protein</fullName>
    </submittedName>
</protein>